<dbReference type="AlphaFoldDB" id="A0A9W6FUJ6"/>
<evidence type="ECO:0000256" key="1">
    <source>
        <dbReference type="SAM" id="SignalP"/>
    </source>
</evidence>
<dbReference type="InterPro" id="IPR058837">
    <property type="entry name" value="MamS_MamX_dom"/>
</dbReference>
<dbReference type="Proteomes" id="UP001144372">
    <property type="component" value="Unassembled WGS sequence"/>
</dbReference>
<comment type="caution">
    <text evidence="3">The sequence shown here is derived from an EMBL/GenBank/DDBJ whole genome shotgun (WGS) entry which is preliminary data.</text>
</comment>
<evidence type="ECO:0000313" key="4">
    <source>
        <dbReference type="Proteomes" id="UP001144372"/>
    </source>
</evidence>
<evidence type="ECO:0000313" key="3">
    <source>
        <dbReference type="EMBL" id="GLI35156.1"/>
    </source>
</evidence>
<feature type="signal peptide" evidence="1">
    <location>
        <begin position="1"/>
        <end position="23"/>
    </location>
</feature>
<dbReference type="RefSeq" id="WP_281794755.1">
    <property type="nucleotide sequence ID" value="NZ_BSDR01000001.1"/>
</dbReference>
<sequence>MRGFDRCVILTLVLFLVLGPIQAASSFGADKGDLTGWEKGSEYNRFYNSSEMDQFKGQVEEIVEVIPLPGMAPGVGLKVKDQDGDMVEVQLGPKSFVNVDSIGLKKGDKVKVKGVWADIGEKEVFMASKVKKSETVELKVRKTKDGTPFWTMTPEELAKEKAGE</sequence>
<reference evidence="3" key="1">
    <citation type="submission" date="2022-12" db="EMBL/GenBank/DDBJ databases">
        <title>Reference genome sequencing for broad-spectrum identification of bacterial and archaeal isolates by mass spectrometry.</title>
        <authorList>
            <person name="Sekiguchi Y."/>
            <person name="Tourlousse D.M."/>
        </authorList>
    </citation>
    <scope>NUCLEOTIDE SEQUENCE</scope>
    <source>
        <strain evidence="3">ASRB1</strain>
    </source>
</reference>
<feature type="domain" description="Magnetosome protein MamS/MamX" evidence="2">
    <location>
        <begin position="53"/>
        <end position="135"/>
    </location>
</feature>
<name>A0A9W6FUJ6_9BACT</name>
<protein>
    <recommendedName>
        <fullName evidence="2">Magnetosome protein MamS/MamX domain-containing protein</fullName>
    </recommendedName>
</protein>
<dbReference type="EMBL" id="BSDR01000001">
    <property type="protein sequence ID" value="GLI35156.1"/>
    <property type="molecule type" value="Genomic_DNA"/>
</dbReference>
<organism evidence="3 4">
    <name type="scientific">Desulforhabdus amnigena</name>
    <dbReference type="NCBI Taxonomy" id="40218"/>
    <lineage>
        <taxon>Bacteria</taxon>
        <taxon>Pseudomonadati</taxon>
        <taxon>Thermodesulfobacteriota</taxon>
        <taxon>Syntrophobacteria</taxon>
        <taxon>Syntrophobacterales</taxon>
        <taxon>Syntrophobacteraceae</taxon>
        <taxon>Desulforhabdus</taxon>
    </lineage>
</organism>
<accession>A0A9W6FUJ6</accession>
<proteinExistence type="predicted"/>
<evidence type="ECO:0000259" key="2">
    <source>
        <dbReference type="Pfam" id="PF26390"/>
    </source>
</evidence>
<feature type="chain" id="PRO_5040974126" description="Magnetosome protein MamS/MamX domain-containing protein" evidence="1">
    <location>
        <begin position="24"/>
        <end position="164"/>
    </location>
</feature>
<dbReference type="Pfam" id="PF26390">
    <property type="entry name" value="MamS_MamX"/>
    <property type="match status" value="1"/>
</dbReference>
<keyword evidence="1" id="KW-0732">Signal</keyword>
<keyword evidence="4" id="KW-1185">Reference proteome</keyword>
<gene>
    <name evidence="3" type="ORF">DAMNIGENAA_25890</name>
</gene>